<dbReference type="Gene3D" id="3.40.430.10">
    <property type="entry name" value="Dihydrofolate Reductase, subunit A"/>
    <property type="match status" value="1"/>
</dbReference>
<organism evidence="18 19">
    <name type="scientific">Candidatus Desulfaltia bathyphila</name>
    <dbReference type="NCBI Taxonomy" id="2841697"/>
    <lineage>
        <taxon>Bacteria</taxon>
        <taxon>Pseudomonadati</taxon>
        <taxon>Thermodesulfobacteriota</taxon>
        <taxon>Desulfobacteria</taxon>
        <taxon>Desulfobacterales</taxon>
        <taxon>Desulfobacterales incertae sedis</taxon>
        <taxon>Candidatus Desulfaltia</taxon>
    </lineage>
</organism>
<evidence type="ECO:0000313" key="18">
    <source>
        <dbReference type="EMBL" id="MBC8199942.1"/>
    </source>
</evidence>
<evidence type="ECO:0000256" key="14">
    <source>
        <dbReference type="PIRSR" id="PIRSR006769-1"/>
    </source>
</evidence>
<dbReference type="InterPro" id="IPR002125">
    <property type="entry name" value="CMP_dCMP_dom"/>
</dbReference>
<dbReference type="CDD" id="cd01284">
    <property type="entry name" value="Riboflavin_deaminase-reductase"/>
    <property type="match status" value="1"/>
</dbReference>
<evidence type="ECO:0000256" key="1">
    <source>
        <dbReference type="ARBA" id="ARBA00002151"/>
    </source>
</evidence>
<dbReference type="EC" id="1.1.1.193" evidence="13"/>
<dbReference type="EC" id="3.5.4.26" evidence="13"/>
<dbReference type="UniPathway" id="UPA00275">
    <property type="reaction ID" value="UER00401"/>
</dbReference>
<feature type="binding site" evidence="15">
    <location>
        <position position="200"/>
    </location>
    <ligand>
        <name>NADP(+)</name>
        <dbReference type="ChEBI" id="CHEBI:58349"/>
    </ligand>
</feature>
<evidence type="ECO:0000256" key="7">
    <source>
        <dbReference type="ARBA" id="ARBA00022723"/>
    </source>
</evidence>
<evidence type="ECO:0000256" key="4">
    <source>
        <dbReference type="ARBA" id="ARBA00005259"/>
    </source>
</evidence>
<dbReference type="Gene3D" id="3.40.140.10">
    <property type="entry name" value="Cytidine Deaminase, domain 2"/>
    <property type="match status" value="1"/>
</dbReference>
<evidence type="ECO:0000256" key="10">
    <source>
        <dbReference type="ARBA" id="ARBA00022857"/>
    </source>
</evidence>
<dbReference type="FunFam" id="3.40.140.10:FF:000025">
    <property type="entry name" value="Riboflavin biosynthesis protein RibD"/>
    <property type="match status" value="1"/>
</dbReference>
<dbReference type="GO" id="GO:0008835">
    <property type="term" value="F:diaminohydroxyphosphoribosylaminopyrimidine deaminase activity"/>
    <property type="evidence" value="ECO:0007669"/>
    <property type="project" value="UniProtKB-EC"/>
</dbReference>
<feature type="binding site" evidence="15">
    <location>
        <position position="184"/>
    </location>
    <ligand>
        <name>substrate</name>
    </ligand>
</feature>
<comment type="catalytic activity">
    <reaction evidence="13">
        <text>5-amino-6-(5-phospho-D-ribitylamino)uracil + NADP(+) = 5-amino-6-(5-phospho-D-ribosylamino)uracil + NADPH + H(+)</text>
        <dbReference type="Rhea" id="RHEA:17845"/>
        <dbReference type="ChEBI" id="CHEBI:15378"/>
        <dbReference type="ChEBI" id="CHEBI:57783"/>
        <dbReference type="ChEBI" id="CHEBI:58349"/>
        <dbReference type="ChEBI" id="CHEBI:58421"/>
        <dbReference type="ChEBI" id="CHEBI:58453"/>
        <dbReference type="EC" id="1.1.1.193"/>
    </reaction>
</comment>
<protein>
    <recommendedName>
        <fullName evidence="13">Riboflavin biosynthesis protein RibD</fullName>
    </recommendedName>
    <domain>
        <recommendedName>
            <fullName evidence="13">Diaminohydroxyphosphoribosylaminopyrimidine deaminase</fullName>
            <shortName evidence="13">DRAP deaminase</shortName>
            <ecNumber evidence="13">3.5.4.26</ecNumber>
        </recommendedName>
        <alternativeName>
            <fullName evidence="13">Riboflavin-specific deaminase</fullName>
        </alternativeName>
    </domain>
    <domain>
        <recommendedName>
            <fullName evidence="13">5-amino-6-(5-phosphoribosylamino)uracil reductase</fullName>
            <ecNumber evidence="13">1.1.1.193</ecNumber>
        </recommendedName>
        <alternativeName>
            <fullName evidence="13">HTP reductase</fullName>
        </alternativeName>
    </domain>
</protein>
<accession>A0A8J6N7C0</accession>
<comment type="pathway">
    <text evidence="3 13">Cofactor biosynthesis; riboflavin biosynthesis; 5-amino-6-(D-ribitylamino)uracil from GTP: step 3/4.</text>
</comment>
<keyword evidence="7 13" id="KW-0479">Metal-binding</keyword>
<dbReference type="AlphaFoldDB" id="A0A8J6N7C0"/>
<keyword evidence="12" id="KW-0511">Multifunctional enzyme</keyword>
<evidence type="ECO:0000259" key="17">
    <source>
        <dbReference type="PROSITE" id="PS51747"/>
    </source>
</evidence>
<evidence type="ECO:0000256" key="12">
    <source>
        <dbReference type="ARBA" id="ARBA00023268"/>
    </source>
</evidence>
<name>A0A8J6N7C0_9BACT</name>
<dbReference type="SUPFAM" id="SSF53597">
    <property type="entry name" value="Dihydrofolate reductase-like"/>
    <property type="match status" value="1"/>
</dbReference>
<proteinExistence type="inferred from homology"/>
<evidence type="ECO:0000256" key="11">
    <source>
        <dbReference type="ARBA" id="ARBA00023002"/>
    </source>
</evidence>
<reference evidence="18 19" key="1">
    <citation type="submission" date="2020-08" db="EMBL/GenBank/DDBJ databases">
        <title>Bridging the membrane lipid divide: bacteria of the FCB group superphylum have the potential to synthesize archaeal ether lipids.</title>
        <authorList>
            <person name="Villanueva L."/>
            <person name="Von Meijenfeldt F.A.B."/>
            <person name="Westbye A.B."/>
            <person name="Yadav S."/>
            <person name="Hopmans E.C."/>
            <person name="Dutilh B.E."/>
            <person name="Sinninghe Damste J.S."/>
        </authorList>
    </citation>
    <scope>NUCLEOTIDE SEQUENCE [LARGE SCALE GENOMIC DNA]</scope>
    <source>
        <strain evidence="18">NIOZ-UU82</strain>
    </source>
</reference>
<feature type="binding site" evidence="15">
    <location>
        <position position="196"/>
    </location>
    <ligand>
        <name>NADP(+)</name>
        <dbReference type="ChEBI" id="CHEBI:58349"/>
    </ligand>
</feature>
<dbReference type="InterPro" id="IPR004794">
    <property type="entry name" value="Eubact_RibD"/>
</dbReference>
<dbReference type="GO" id="GO:0008703">
    <property type="term" value="F:5-amino-6-(5-phosphoribosylamino)uracil reductase activity"/>
    <property type="evidence" value="ECO:0007669"/>
    <property type="project" value="UniProtKB-EC"/>
</dbReference>
<dbReference type="NCBIfam" id="TIGR00227">
    <property type="entry name" value="ribD_Cterm"/>
    <property type="match status" value="1"/>
</dbReference>
<dbReference type="InterPro" id="IPR024072">
    <property type="entry name" value="DHFR-like_dom_sf"/>
</dbReference>
<evidence type="ECO:0000256" key="9">
    <source>
        <dbReference type="ARBA" id="ARBA00022833"/>
    </source>
</evidence>
<dbReference type="InterPro" id="IPR016193">
    <property type="entry name" value="Cytidine_deaminase-like"/>
</dbReference>
<dbReference type="PROSITE" id="PS51747">
    <property type="entry name" value="CYT_DCMP_DEAMINASES_2"/>
    <property type="match status" value="1"/>
</dbReference>
<evidence type="ECO:0000256" key="2">
    <source>
        <dbReference type="ARBA" id="ARBA00004882"/>
    </source>
</evidence>
<comment type="cofactor">
    <cofactor evidence="13 16">
        <name>Zn(2+)</name>
        <dbReference type="ChEBI" id="CHEBI:29105"/>
    </cofactor>
    <text evidence="13 16">Binds 1 zinc ion.</text>
</comment>
<dbReference type="SUPFAM" id="SSF53927">
    <property type="entry name" value="Cytidine deaminase-like"/>
    <property type="match status" value="1"/>
</dbReference>
<feature type="binding site" evidence="16">
    <location>
        <position position="84"/>
    </location>
    <ligand>
        <name>Zn(2+)</name>
        <dbReference type="ChEBI" id="CHEBI:29105"/>
        <note>catalytic</note>
    </ligand>
</feature>
<dbReference type="InterPro" id="IPR016192">
    <property type="entry name" value="APOBEC/CMP_deaminase_Zn-bd"/>
</dbReference>
<gene>
    <name evidence="18" type="primary">ribD</name>
    <name evidence="18" type="ORF">H8E80_07865</name>
</gene>
<feature type="binding site" evidence="15">
    <location>
        <position position="154"/>
    </location>
    <ligand>
        <name>NADP(+)</name>
        <dbReference type="ChEBI" id="CHEBI:58349"/>
    </ligand>
</feature>
<feature type="binding site" evidence="15">
    <location>
        <begin position="297"/>
        <end position="303"/>
    </location>
    <ligand>
        <name>NADP(+)</name>
        <dbReference type="ChEBI" id="CHEBI:58349"/>
    </ligand>
</feature>
<dbReference type="PIRSF" id="PIRSF006769">
    <property type="entry name" value="RibD"/>
    <property type="match status" value="1"/>
</dbReference>
<dbReference type="Pfam" id="PF01872">
    <property type="entry name" value="RibD_C"/>
    <property type="match status" value="1"/>
</dbReference>
<feature type="binding site" evidence="15">
    <location>
        <position position="223"/>
    </location>
    <ligand>
        <name>NADP(+)</name>
        <dbReference type="ChEBI" id="CHEBI:58349"/>
    </ligand>
</feature>
<keyword evidence="9 13" id="KW-0862">Zinc</keyword>
<feature type="active site" description="Proton donor" evidence="14">
    <location>
        <position position="52"/>
    </location>
</feature>
<dbReference type="GO" id="GO:0008270">
    <property type="term" value="F:zinc ion binding"/>
    <property type="evidence" value="ECO:0007669"/>
    <property type="project" value="InterPro"/>
</dbReference>
<dbReference type="Proteomes" id="UP000603545">
    <property type="component" value="Unassembled WGS sequence"/>
</dbReference>
<evidence type="ECO:0000313" key="19">
    <source>
        <dbReference type="Proteomes" id="UP000603545"/>
    </source>
</evidence>
<feature type="binding site" evidence="15">
    <location>
        <position position="295"/>
    </location>
    <ligand>
        <name>substrate</name>
    </ligand>
</feature>
<feature type="binding site" evidence="15">
    <location>
        <position position="168"/>
    </location>
    <ligand>
        <name>substrate</name>
    </ligand>
</feature>
<dbReference type="GO" id="GO:0009231">
    <property type="term" value="P:riboflavin biosynthetic process"/>
    <property type="evidence" value="ECO:0007669"/>
    <property type="project" value="UniProtKB-UniPathway"/>
</dbReference>
<feature type="binding site" evidence="16">
    <location>
        <position position="50"/>
    </location>
    <ligand>
        <name>Zn(2+)</name>
        <dbReference type="ChEBI" id="CHEBI:29105"/>
        <note>catalytic</note>
    </ligand>
</feature>
<dbReference type="PANTHER" id="PTHR38011">
    <property type="entry name" value="DIHYDROFOLATE REDUCTASE FAMILY PROTEIN (AFU_ORTHOLOGUE AFUA_8G06820)"/>
    <property type="match status" value="1"/>
</dbReference>
<evidence type="ECO:0000256" key="13">
    <source>
        <dbReference type="PIRNR" id="PIRNR006769"/>
    </source>
</evidence>
<feature type="binding site" evidence="16">
    <location>
        <position position="75"/>
    </location>
    <ligand>
        <name>Zn(2+)</name>
        <dbReference type="ChEBI" id="CHEBI:29105"/>
        <note>catalytic</note>
    </ligand>
</feature>
<dbReference type="EMBL" id="JACNLL010000071">
    <property type="protein sequence ID" value="MBC8199942.1"/>
    <property type="molecule type" value="Genomic_DNA"/>
</dbReference>
<feature type="binding site" evidence="15">
    <location>
        <position position="170"/>
    </location>
    <ligand>
        <name>NADP(+)</name>
        <dbReference type="ChEBI" id="CHEBI:58349"/>
    </ligand>
</feature>
<comment type="similarity">
    <text evidence="5 13">In the C-terminal section; belongs to the HTP reductase family.</text>
</comment>
<comment type="caution">
    <text evidence="18">The sequence shown here is derived from an EMBL/GenBank/DDBJ whole genome shotgun (WGS) entry which is preliminary data.</text>
</comment>
<evidence type="ECO:0000256" key="6">
    <source>
        <dbReference type="ARBA" id="ARBA00022619"/>
    </source>
</evidence>
<evidence type="ECO:0000256" key="8">
    <source>
        <dbReference type="ARBA" id="ARBA00022801"/>
    </source>
</evidence>
<evidence type="ECO:0000256" key="5">
    <source>
        <dbReference type="ARBA" id="ARBA00007417"/>
    </source>
</evidence>
<comment type="pathway">
    <text evidence="2 13">Cofactor biosynthesis; riboflavin biosynthesis; 5-amino-6-(D-ribitylamino)uracil from GTP: step 2/4.</text>
</comment>
<feature type="domain" description="CMP/dCMP-type deaminase" evidence="17">
    <location>
        <begin position="1"/>
        <end position="114"/>
    </location>
</feature>
<dbReference type="NCBIfam" id="TIGR00326">
    <property type="entry name" value="eubact_ribD"/>
    <property type="match status" value="1"/>
</dbReference>
<feature type="binding site" evidence="15">
    <location>
        <position position="207"/>
    </location>
    <ligand>
        <name>substrate</name>
    </ligand>
</feature>
<sequence length="364" mass="38768">MNDKYFMKMALALAVKGQGFASPNPMVGAVIVKDGKVVGKGYHKAAGEAHAEINAINDAGPASKGATLYVSLAPCNHTGRTPPCTVKIVEAGIRHVVVAMNDPNPDVTGDGIGYIKSHGISVTSGVCENEAKRLNEAYIKYVTTKRPFVVIKCAATLDGRIATKTGDSRWVSGDESRIYVHRLRHSVDAIMVGINTVKQDDPVLTVRLNDMISLDPARIILDTNLTIFEEAKVLRLNSNSDTIIISGNSVSEDKKNAIEALGAKVIQLPAKDGMIDLDQLMNRLGDLGITSLLIEGGSSVIASALKAGIVDKVIFFYAPKILGGDDGVPICKGPGPALMNGCMPVKDINVRRFGDDIMIEGYIV</sequence>
<dbReference type="Pfam" id="PF00383">
    <property type="entry name" value="dCMP_cyt_deam_1"/>
    <property type="match status" value="1"/>
</dbReference>
<dbReference type="InterPro" id="IPR002734">
    <property type="entry name" value="RibDG_C"/>
</dbReference>
<dbReference type="InterPro" id="IPR011549">
    <property type="entry name" value="RibD_C"/>
</dbReference>
<dbReference type="GO" id="GO:0050661">
    <property type="term" value="F:NADP binding"/>
    <property type="evidence" value="ECO:0007669"/>
    <property type="project" value="InterPro"/>
</dbReference>
<dbReference type="InterPro" id="IPR050765">
    <property type="entry name" value="Riboflavin_Biosynth_HTPR"/>
</dbReference>
<keyword evidence="10 13" id="KW-0521">NADP</keyword>
<keyword evidence="6 13" id="KW-0686">Riboflavin biosynthesis</keyword>
<dbReference type="PANTHER" id="PTHR38011:SF7">
    <property type="entry name" value="2,5-DIAMINO-6-RIBOSYLAMINO-4(3H)-PYRIMIDINONE 5'-PHOSPHATE REDUCTASE"/>
    <property type="match status" value="1"/>
</dbReference>
<comment type="similarity">
    <text evidence="4 13">In the N-terminal section; belongs to the cytidine and deoxycytidylate deaminase family.</text>
</comment>
<keyword evidence="8 13" id="KW-0378">Hydrolase</keyword>
<comment type="function">
    <text evidence="1 13">Converts 2,5-diamino-6-(ribosylamino)-4(3h)-pyrimidinone 5'-phosphate into 5-amino-6-(ribosylamino)-2,4(1h,3h)-pyrimidinedione 5'-phosphate.</text>
</comment>
<evidence type="ECO:0000256" key="15">
    <source>
        <dbReference type="PIRSR" id="PIRSR006769-2"/>
    </source>
</evidence>
<evidence type="ECO:0000256" key="3">
    <source>
        <dbReference type="ARBA" id="ARBA00004910"/>
    </source>
</evidence>
<feature type="binding site" evidence="15">
    <location>
        <position position="204"/>
    </location>
    <ligand>
        <name>substrate</name>
    </ligand>
</feature>
<dbReference type="PROSITE" id="PS00903">
    <property type="entry name" value="CYT_DCMP_DEAMINASES_1"/>
    <property type="match status" value="1"/>
</dbReference>
<evidence type="ECO:0000256" key="16">
    <source>
        <dbReference type="PIRSR" id="PIRSR006769-3"/>
    </source>
</evidence>
<keyword evidence="11 13" id="KW-0560">Oxidoreductase</keyword>
<comment type="catalytic activity">
    <reaction evidence="13">
        <text>2,5-diamino-6-hydroxy-4-(5-phosphoribosylamino)-pyrimidine + H2O + H(+) = 5-amino-6-(5-phospho-D-ribosylamino)uracil + NH4(+)</text>
        <dbReference type="Rhea" id="RHEA:21868"/>
        <dbReference type="ChEBI" id="CHEBI:15377"/>
        <dbReference type="ChEBI" id="CHEBI:15378"/>
        <dbReference type="ChEBI" id="CHEBI:28938"/>
        <dbReference type="ChEBI" id="CHEBI:58453"/>
        <dbReference type="ChEBI" id="CHEBI:58614"/>
        <dbReference type="EC" id="3.5.4.26"/>
    </reaction>
</comment>